<evidence type="ECO:0000256" key="1">
    <source>
        <dbReference type="SAM" id="Phobius"/>
    </source>
</evidence>
<dbReference type="EMBL" id="OX458333">
    <property type="protein sequence ID" value="CAI8830422.1"/>
    <property type="molecule type" value="Genomic_DNA"/>
</dbReference>
<evidence type="ECO:0000313" key="3">
    <source>
        <dbReference type="Proteomes" id="UP001162030"/>
    </source>
</evidence>
<reference evidence="2 3" key="1">
    <citation type="submission" date="2023-03" db="EMBL/GenBank/DDBJ databases">
        <authorList>
            <person name="Pearce D."/>
        </authorList>
    </citation>
    <scope>NUCLEOTIDE SEQUENCE [LARGE SCALE GENOMIC DNA]</scope>
    <source>
        <strain evidence="2">Msz</strain>
    </source>
</reference>
<evidence type="ECO:0008006" key="4">
    <source>
        <dbReference type="Google" id="ProtNLM"/>
    </source>
</evidence>
<sequence length="112" mass="12167">MKKHPGPPRDWIFALTFSVLAFCMGAAIALAACATLSHIARGWPTLDAGGMLEFSGWVLKSLFTNTKARGWQNIFEAAGYIAAGTGGLFAFFGFRFSDARAASQKRHKNRPN</sequence>
<name>A0ABN8X5E9_9GAMM</name>
<keyword evidence="1" id="KW-0472">Membrane</keyword>
<accession>A0ABN8X5E9</accession>
<dbReference type="PROSITE" id="PS51257">
    <property type="entry name" value="PROKAR_LIPOPROTEIN"/>
    <property type="match status" value="1"/>
</dbReference>
<keyword evidence="1" id="KW-1133">Transmembrane helix</keyword>
<proteinExistence type="predicted"/>
<protein>
    <recommendedName>
        <fullName evidence="4">Lipoprotein</fullName>
    </recommendedName>
</protein>
<keyword evidence="1" id="KW-0812">Transmembrane</keyword>
<evidence type="ECO:0000313" key="2">
    <source>
        <dbReference type="EMBL" id="CAI8830422.1"/>
    </source>
</evidence>
<feature type="transmembrane region" description="Helical" evidence="1">
    <location>
        <begin position="77"/>
        <end position="96"/>
    </location>
</feature>
<dbReference type="RefSeq" id="WP_317963957.1">
    <property type="nucleotide sequence ID" value="NZ_OX458333.1"/>
</dbReference>
<keyword evidence="3" id="KW-1185">Reference proteome</keyword>
<dbReference type="Proteomes" id="UP001162030">
    <property type="component" value="Chromosome"/>
</dbReference>
<organism evidence="2 3">
    <name type="scientific">Methylocaldum szegediense</name>
    <dbReference type="NCBI Taxonomy" id="73780"/>
    <lineage>
        <taxon>Bacteria</taxon>
        <taxon>Pseudomonadati</taxon>
        <taxon>Pseudomonadota</taxon>
        <taxon>Gammaproteobacteria</taxon>
        <taxon>Methylococcales</taxon>
        <taxon>Methylococcaceae</taxon>
        <taxon>Methylocaldum</taxon>
    </lineage>
</organism>
<gene>
    <name evidence="2" type="ORF">MSZNOR_2133</name>
</gene>